<dbReference type="AlphaFoldDB" id="A0A0M3KHR0"/>
<proteinExistence type="predicted"/>
<protein>
    <submittedName>
        <fullName evidence="2">Coiled-coil domain containing 146</fullName>
    </submittedName>
</protein>
<organism evidence="2">
    <name type="scientific">Anisakis simplex</name>
    <name type="common">Herring worm</name>
    <dbReference type="NCBI Taxonomy" id="6269"/>
    <lineage>
        <taxon>Eukaryota</taxon>
        <taxon>Metazoa</taxon>
        <taxon>Ecdysozoa</taxon>
        <taxon>Nematoda</taxon>
        <taxon>Chromadorea</taxon>
        <taxon>Rhabditida</taxon>
        <taxon>Spirurina</taxon>
        <taxon>Ascaridomorpha</taxon>
        <taxon>Ascaridoidea</taxon>
        <taxon>Anisakidae</taxon>
        <taxon>Anisakis</taxon>
        <taxon>Anisakis simplex complex</taxon>
    </lineage>
</organism>
<evidence type="ECO:0000313" key="2">
    <source>
        <dbReference type="WBParaSite" id="ASIM_0002052501-mRNA-1"/>
    </source>
</evidence>
<sequence length="101" mass="12107">LAPSAKWAPETAAMHAIDYEMSARLDAETRRSEEYRFQCEQLKAEIQHLRQQFELNLQDKERIYQNRERVCLWRLRSIKKIALNPPEFSQKCQFESHLPTD</sequence>
<reference evidence="2" key="1">
    <citation type="submission" date="2017-02" db="UniProtKB">
        <authorList>
            <consortium name="WormBaseParasite"/>
        </authorList>
    </citation>
    <scope>IDENTIFICATION</scope>
</reference>
<feature type="coiled-coil region" evidence="1">
    <location>
        <begin position="25"/>
        <end position="59"/>
    </location>
</feature>
<keyword evidence="1" id="KW-0175">Coiled coil</keyword>
<accession>A0A0M3KHR0</accession>
<dbReference type="WBParaSite" id="ASIM_0002052501-mRNA-1">
    <property type="protein sequence ID" value="ASIM_0002052501-mRNA-1"/>
    <property type="gene ID" value="ASIM_0002052501"/>
</dbReference>
<name>A0A0M3KHR0_ANISI</name>
<evidence type="ECO:0000256" key="1">
    <source>
        <dbReference type="SAM" id="Coils"/>
    </source>
</evidence>